<accession>A0A8H7SWM3</accession>
<protein>
    <submittedName>
        <fullName evidence="1">Uncharacterized protein</fullName>
    </submittedName>
</protein>
<evidence type="ECO:0000313" key="1">
    <source>
        <dbReference type="EMBL" id="KAG2236396.1"/>
    </source>
</evidence>
<name>A0A8H7SWM3_9FUNG</name>
<dbReference type="Proteomes" id="UP000613177">
    <property type="component" value="Unassembled WGS sequence"/>
</dbReference>
<keyword evidence="2" id="KW-1185">Reference proteome</keyword>
<sequence>MKPNTKLEITITKDWEEDDTLGPPSPPPAHLIYFPETYAGSKSWQQVNTYIPHRQSNNNDIPEKKPYLIRRQFYTFAKTLMKTLFKNNNLLLMANIVNKLWKARLSFITPILPIMKQLIFIIRHNSYKQLITYSVHFIRHHIMNQTQKTVSIHRTVHPIQTFILLLATVSHLLVRFQKIGYKWAAHTIRNMGGLDSVVLALSAIIFAKSIQRTNRII</sequence>
<gene>
    <name evidence="1" type="ORF">INT48_008378</name>
</gene>
<organism evidence="1 2">
    <name type="scientific">Thamnidium elegans</name>
    <dbReference type="NCBI Taxonomy" id="101142"/>
    <lineage>
        <taxon>Eukaryota</taxon>
        <taxon>Fungi</taxon>
        <taxon>Fungi incertae sedis</taxon>
        <taxon>Mucoromycota</taxon>
        <taxon>Mucoromycotina</taxon>
        <taxon>Mucoromycetes</taxon>
        <taxon>Mucorales</taxon>
        <taxon>Mucorineae</taxon>
        <taxon>Mucoraceae</taxon>
        <taxon>Thamnidium</taxon>
    </lineage>
</organism>
<reference evidence="1" key="1">
    <citation type="submission" date="2021-01" db="EMBL/GenBank/DDBJ databases">
        <title>Metabolic potential, ecology and presence of endohyphal bacteria is reflected in genomic diversity of Mucoromycotina.</title>
        <authorList>
            <person name="Muszewska A."/>
            <person name="Okrasinska A."/>
            <person name="Steczkiewicz K."/>
            <person name="Drgas O."/>
            <person name="Orlowska M."/>
            <person name="Perlinska-Lenart U."/>
            <person name="Aleksandrzak-Piekarczyk T."/>
            <person name="Szatraj K."/>
            <person name="Zielenkiewicz U."/>
            <person name="Pilsyk S."/>
            <person name="Malc E."/>
            <person name="Mieczkowski P."/>
            <person name="Kruszewska J.S."/>
            <person name="Biernat P."/>
            <person name="Pawlowska J."/>
        </authorList>
    </citation>
    <scope>NUCLEOTIDE SEQUENCE</scope>
    <source>
        <strain evidence="1">WA0000018081</strain>
    </source>
</reference>
<dbReference type="EMBL" id="JAEPRE010000018">
    <property type="protein sequence ID" value="KAG2236396.1"/>
    <property type="molecule type" value="Genomic_DNA"/>
</dbReference>
<comment type="caution">
    <text evidence="1">The sequence shown here is derived from an EMBL/GenBank/DDBJ whole genome shotgun (WGS) entry which is preliminary data.</text>
</comment>
<evidence type="ECO:0000313" key="2">
    <source>
        <dbReference type="Proteomes" id="UP000613177"/>
    </source>
</evidence>
<proteinExistence type="predicted"/>
<dbReference type="AlphaFoldDB" id="A0A8H7SWM3"/>